<accession>A0A0E0JSY1</accession>
<organism evidence="1">
    <name type="scientific">Oryza punctata</name>
    <name type="common">Red rice</name>
    <dbReference type="NCBI Taxonomy" id="4537"/>
    <lineage>
        <taxon>Eukaryota</taxon>
        <taxon>Viridiplantae</taxon>
        <taxon>Streptophyta</taxon>
        <taxon>Embryophyta</taxon>
        <taxon>Tracheophyta</taxon>
        <taxon>Spermatophyta</taxon>
        <taxon>Magnoliopsida</taxon>
        <taxon>Liliopsida</taxon>
        <taxon>Poales</taxon>
        <taxon>Poaceae</taxon>
        <taxon>BOP clade</taxon>
        <taxon>Oryzoideae</taxon>
        <taxon>Oryzeae</taxon>
        <taxon>Oryzinae</taxon>
        <taxon>Oryza</taxon>
    </lineage>
</organism>
<evidence type="ECO:0000313" key="1">
    <source>
        <dbReference type="EnsemblPlants" id="OPUNC01G41060.1"/>
    </source>
</evidence>
<dbReference type="EnsemblPlants" id="OPUNC01G41060.1">
    <property type="protein sequence ID" value="OPUNC01G41060.1"/>
    <property type="gene ID" value="OPUNC01G41060"/>
</dbReference>
<dbReference type="HOGENOM" id="CLU_2227526_0_0_1"/>
<name>A0A0E0JSY1_ORYPU</name>
<keyword evidence="2" id="KW-1185">Reference proteome</keyword>
<sequence length="106" mass="11948">MHTLNMFVFIPRTHMPDISTTIDLLDDTGRVSCNLQTQPANSHEITIPAKIHNTTASTLKGTSQHPKRQRLEERVKAAAAASSYVHYQAPREKGILFRVKAQLKNR</sequence>
<dbReference type="Proteomes" id="UP000026962">
    <property type="component" value="Chromosome 1"/>
</dbReference>
<dbReference type="AlphaFoldDB" id="A0A0E0JSY1"/>
<protein>
    <submittedName>
        <fullName evidence="1">Uncharacterized protein</fullName>
    </submittedName>
</protein>
<reference evidence="1" key="1">
    <citation type="submission" date="2015-04" db="UniProtKB">
        <authorList>
            <consortium name="EnsemblPlants"/>
        </authorList>
    </citation>
    <scope>IDENTIFICATION</scope>
</reference>
<reference evidence="1" key="2">
    <citation type="submission" date="2018-05" db="EMBL/GenBank/DDBJ databases">
        <title>OpunRS2 (Oryza punctata Reference Sequence Version 2).</title>
        <authorList>
            <person name="Zhang J."/>
            <person name="Kudrna D."/>
            <person name="Lee S."/>
            <person name="Talag J."/>
            <person name="Welchert J."/>
            <person name="Wing R.A."/>
        </authorList>
    </citation>
    <scope>NUCLEOTIDE SEQUENCE [LARGE SCALE GENOMIC DNA]</scope>
</reference>
<evidence type="ECO:0000313" key="2">
    <source>
        <dbReference type="Proteomes" id="UP000026962"/>
    </source>
</evidence>
<proteinExistence type="predicted"/>
<dbReference type="Gramene" id="OPUNC01G41060.1">
    <property type="protein sequence ID" value="OPUNC01G41060.1"/>
    <property type="gene ID" value="OPUNC01G41060"/>
</dbReference>